<comment type="cofactor">
    <cofactor evidence="1">
        <name>FMN</name>
        <dbReference type="ChEBI" id="CHEBI:58210"/>
    </cofactor>
</comment>
<dbReference type="STRING" id="50429.A0A2B4S272"/>
<comment type="catalytic activity">
    <reaction evidence="6">
        <text>2-hydroxyoctanoate + O2 = 2-oxooctanoate + H2O2</text>
        <dbReference type="Rhea" id="RHEA:67940"/>
        <dbReference type="ChEBI" id="CHEBI:15379"/>
        <dbReference type="ChEBI" id="CHEBI:16240"/>
        <dbReference type="ChEBI" id="CHEBI:133514"/>
        <dbReference type="ChEBI" id="CHEBI:176689"/>
    </reaction>
    <physiologicalReaction direction="left-to-right" evidence="6">
        <dbReference type="Rhea" id="RHEA:67941"/>
    </physiologicalReaction>
</comment>
<dbReference type="InterPro" id="IPR037396">
    <property type="entry name" value="FMN_HAD"/>
</dbReference>
<organism evidence="10 11">
    <name type="scientific">Stylophora pistillata</name>
    <name type="common">Smooth cauliflower coral</name>
    <dbReference type="NCBI Taxonomy" id="50429"/>
    <lineage>
        <taxon>Eukaryota</taxon>
        <taxon>Metazoa</taxon>
        <taxon>Cnidaria</taxon>
        <taxon>Anthozoa</taxon>
        <taxon>Hexacorallia</taxon>
        <taxon>Scleractinia</taxon>
        <taxon>Astrocoeniina</taxon>
        <taxon>Pocilloporidae</taxon>
        <taxon>Stylophora</taxon>
    </lineage>
</organism>
<feature type="binding site" evidence="8">
    <location>
        <position position="258"/>
    </location>
    <ligand>
        <name>FMN</name>
        <dbReference type="ChEBI" id="CHEBI:58210"/>
    </ligand>
</feature>
<evidence type="ECO:0000313" key="10">
    <source>
        <dbReference type="EMBL" id="PFX24794.1"/>
    </source>
</evidence>
<dbReference type="EC" id="1.1.3.15" evidence="2"/>
<evidence type="ECO:0000256" key="7">
    <source>
        <dbReference type="PIRSR" id="PIRSR000138-1"/>
    </source>
</evidence>
<dbReference type="AlphaFoldDB" id="A0A2B4S272"/>
<evidence type="ECO:0000256" key="3">
    <source>
        <dbReference type="ARBA" id="ARBA00023002"/>
    </source>
</evidence>
<feature type="binding site" evidence="8">
    <location>
        <position position="131"/>
    </location>
    <ligand>
        <name>FMN</name>
        <dbReference type="ChEBI" id="CHEBI:58210"/>
    </ligand>
</feature>
<dbReference type="EMBL" id="LSMT01000167">
    <property type="protein sequence ID" value="PFX24794.1"/>
    <property type="molecule type" value="Genomic_DNA"/>
</dbReference>
<dbReference type="GO" id="GO:0005777">
    <property type="term" value="C:peroxisome"/>
    <property type="evidence" value="ECO:0007669"/>
    <property type="project" value="UniProtKB-ARBA"/>
</dbReference>
<evidence type="ECO:0000256" key="4">
    <source>
        <dbReference type="ARBA" id="ARBA00024042"/>
    </source>
</evidence>
<dbReference type="InterPro" id="IPR012133">
    <property type="entry name" value="Alpha-hydoxy_acid_DH_FMN"/>
</dbReference>
<feature type="binding site" evidence="8">
    <location>
        <position position="109"/>
    </location>
    <ligand>
        <name>FMN</name>
        <dbReference type="ChEBI" id="CHEBI:58210"/>
    </ligand>
</feature>
<keyword evidence="8" id="KW-0285">Flavoprotein</keyword>
<keyword evidence="8" id="KW-0288">FMN</keyword>
<evidence type="ECO:0000256" key="5">
    <source>
        <dbReference type="ARBA" id="ARBA00029325"/>
    </source>
</evidence>
<dbReference type="PIRSF" id="PIRSF000138">
    <property type="entry name" value="Al-hdrx_acd_dh"/>
    <property type="match status" value="1"/>
</dbReference>
<feature type="binding site" evidence="8">
    <location>
        <position position="231"/>
    </location>
    <ligand>
        <name>FMN</name>
        <dbReference type="ChEBI" id="CHEBI:58210"/>
    </ligand>
</feature>
<dbReference type="Gene3D" id="3.20.20.70">
    <property type="entry name" value="Aldolase class I"/>
    <property type="match status" value="1"/>
</dbReference>
<feature type="active site" description="Proton acceptor" evidence="7">
    <location>
        <position position="255"/>
    </location>
</feature>
<dbReference type="GO" id="GO:0003973">
    <property type="term" value="F:(S)-2-hydroxy-acid oxidase activity"/>
    <property type="evidence" value="ECO:0007669"/>
    <property type="project" value="UniProtKB-EC"/>
</dbReference>
<comment type="catalytic activity">
    <reaction evidence="5">
        <text>a (2S)-2-hydroxycarboxylate + O2 = a 2-oxocarboxylate + H2O2</text>
        <dbReference type="Rhea" id="RHEA:16789"/>
        <dbReference type="ChEBI" id="CHEBI:15379"/>
        <dbReference type="ChEBI" id="CHEBI:16240"/>
        <dbReference type="ChEBI" id="CHEBI:35179"/>
        <dbReference type="ChEBI" id="CHEBI:58123"/>
        <dbReference type="EC" id="1.1.3.15"/>
    </reaction>
    <physiologicalReaction direction="left-to-right" evidence="5">
        <dbReference type="Rhea" id="RHEA:16790"/>
    </physiologicalReaction>
</comment>
<feature type="domain" description="FMN hydroxy acid dehydrogenase" evidence="9">
    <location>
        <begin position="1"/>
        <end position="361"/>
    </location>
</feature>
<proteinExistence type="inferred from homology"/>
<evidence type="ECO:0000256" key="2">
    <source>
        <dbReference type="ARBA" id="ARBA00013087"/>
    </source>
</evidence>
<dbReference type="Pfam" id="PF01070">
    <property type="entry name" value="FMN_dh"/>
    <property type="match status" value="1"/>
</dbReference>
<feature type="binding site" evidence="8">
    <location>
        <position position="27"/>
    </location>
    <ligand>
        <name>glyoxylate</name>
        <dbReference type="ChEBI" id="CHEBI:36655"/>
    </ligand>
</feature>
<feature type="binding site" evidence="8">
    <location>
        <position position="255"/>
    </location>
    <ligand>
        <name>glyoxylate</name>
        <dbReference type="ChEBI" id="CHEBI:36655"/>
    </ligand>
</feature>
<evidence type="ECO:0000313" key="11">
    <source>
        <dbReference type="Proteomes" id="UP000225706"/>
    </source>
</evidence>
<keyword evidence="3" id="KW-0560">Oxidoreductase</keyword>
<dbReference type="InterPro" id="IPR000262">
    <property type="entry name" value="FMN-dep_DH"/>
</dbReference>
<feature type="binding site" evidence="8">
    <location>
        <begin position="287"/>
        <end position="291"/>
    </location>
    <ligand>
        <name>FMN</name>
        <dbReference type="ChEBI" id="CHEBI:58210"/>
    </ligand>
</feature>
<dbReference type="PANTHER" id="PTHR10578">
    <property type="entry name" value="S -2-HYDROXY-ACID OXIDASE-RELATED"/>
    <property type="match status" value="1"/>
</dbReference>
<protein>
    <recommendedName>
        <fullName evidence="2">(S)-2-hydroxy-acid oxidase</fullName>
        <ecNumber evidence="2">1.1.3.15</ecNumber>
    </recommendedName>
</protein>
<comment type="caution">
    <text evidence="10">The sequence shown here is derived from an EMBL/GenBank/DDBJ whole genome shotgun (WGS) entry which is preliminary data.</text>
</comment>
<evidence type="ECO:0000259" key="9">
    <source>
        <dbReference type="PROSITE" id="PS51349"/>
    </source>
</evidence>
<evidence type="ECO:0000256" key="8">
    <source>
        <dbReference type="PIRSR" id="PIRSR000138-2"/>
    </source>
</evidence>
<sequence>MANGEPVTMDDFEAYAARHLDQNALGYYSTGADEDVTLFENREAFKRIKLRPRMLRDVSQQDVSVTILGHQLSMPICVSPTAYQAMAHPDGELATVRAVQSVATAMGLSLYSTNSLEDVARECPNTIKFMQLQFYSDRQFMEQVVKRAEKAGYKAIFLTVDIPVYGRHKARRNFLLPKYLKYANFKSLQTEKRLRTNEEIDNYIISASDASVDWNTFDWLRSISSLPFVLKGILTPEDARLAVQHGAQGIMVSNHGGRQLDGVPATIEVLPGIVEAVRGTGVEVYMDGGVRLGTDVLKALALGARVVFVGRPVIWGLAYKGEQGVRKILQMLRDELKVAMALAGCASLKDITPALVMRHASHL</sequence>
<dbReference type="Proteomes" id="UP000225706">
    <property type="component" value="Unassembled WGS sequence"/>
</dbReference>
<name>A0A2B4S272_STYPI</name>
<gene>
    <name evidence="10" type="primary">Hao1</name>
    <name evidence="10" type="ORF">AWC38_SpisGene10604</name>
</gene>
<evidence type="ECO:0000256" key="1">
    <source>
        <dbReference type="ARBA" id="ARBA00001917"/>
    </source>
</evidence>
<feature type="binding site" evidence="8">
    <location>
        <position position="253"/>
    </location>
    <ligand>
        <name>FMN</name>
        <dbReference type="ChEBI" id="CHEBI:58210"/>
    </ligand>
</feature>
<keyword evidence="11" id="KW-1185">Reference proteome</keyword>
<reference evidence="11" key="1">
    <citation type="journal article" date="2017" name="bioRxiv">
        <title>Comparative analysis of the genomes of Stylophora pistillata and Acropora digitifera provides evidence for extensive differences between species of corals.</title>
        <authorList>
            <person name="Voolstra C.R."/>
            <person name="Li Y."/>
            <person name="Liew Y.J."/>
            <person name="Baumgarten S."/>
            <person name="Zoccola D."/>
            <person name="Flot J.-F."/>
            <person name="Tambutte S."/>
            <person name="Allemand D."/>
            <person name="Aranda M."/>
        </authorList>
    </citation>
    <scope>NUCLEOTIDE SEQUENCE [LARGE SCALE GENOMIC DNA]</scope>
</reference>
<feature type="binding site" evidence="8">
    <location>
        <begin position="310"/>
        <end position="311"/>
    </location>
    <ligand>
        <name>FMN</name>
        <dbReference type="ChEBI" id="CHEBI:58210"/>
    </ligand>
</feature>
<dbReference type="PANTHER" id="PTHR10578:SF149">
    <property type="entry name" value="2-HYDROXYACID OXIDASE 2"/>
    <property type="match status" value="1"/>
</dbReference>
<dbReference type="OrthoDB" id="25826at2759"/>
<dbReference type="InterPro" id="IPR013785">
    <property type="entry name" value="Aldolase_TIM"/>
</dbReference>
<dbReference type="InterPro" id="IPR008259">
    <property type="entry name" value="FMN_hydac_DH_AS"/>
</dbReference>
<evidence type="ECO:0000256" key="6">
    <source>
        <dbReference type="ARBA" id="ARBA00029327"/>
    </source>
</evidence>
<feature type="binding site" evidence="8">
    <location>
        <begin position="80"/>
        <end position="82"/>
    </location>
    <ligand>
        <name>FMN</name>
        <dbReference type="ChEBI" id="CHEBI:58210"/>
    </ligand>
</feature>
<accession>A0A2B4S272</accession>
<dbReference type="GO" id="GO:0010181">
    <property type="term" value="F:FMN binding"/>
    <property type="evidence" value="ECO:0007669"/>
    <property type="project" value="InterPro"/>
</dbReference>
<dbReference type="PROSITE" id="PS51349">
    <property type="entry name" value="FMN_HYDROXY_ACID_DH_2"/>
    <property type="match status" value="1"/>
</dbReference>
<dbReference type="PROSITE" id="PS00557">
    <property type="entry name" value="FMN_HYDROXY_ACID_DH_1"/>
    <property type="match status" value="1"/>
</dbReference>
<dbReference type="SUPFAM" id="SSF51395">
    <property type="entry name" value="FMN-linked oxidoreductases"/>
    <property type="match status" value="1"/>
</dbReference>
<comment type="similarity">
    <text evidence="4">Belongs to the FMN-dependent alpha-hydroxy acid dehydrogenase family.</text>
</comment>
<feature type="binding site" evidence="8">
    <location>
        <position position="159"/>
    </location>
    <ligand>
        <name>FMN</name>
        <dbReference type="ChEBI" id="CHEBI:58210"/>
    </ligand>
</feature>
<dbReference type="CDD" id="cd02809">
    <property type="entry name" value="alpha_hydroxyacid_oxid_FMN"/>
    <property type="match status" value="1"/>
</dbReference>
<dbReference type="FunFam" id="3.20.20.70:FF:000056">
    <property type="entry name" value="hydroxyacid oxidase 2"/>
    <property type="match status" value="1"/>
</dbReference>